<sequence length="468" mass="51770">MDDKKTYGSQSDINSGDEIVISGIAGKFPDSDNMNQLRENLFNKVNLVRPDHDRWKIENSNLPRYLGTIKNVKKFDADFFGFPSQEAHVLSPETRMLLERSYEAIIDAGINPKQLRGKNTAVIMGITILETQEKFLYEDLQIGGVNIVGCSTFATANMISCYLDLKGPSYTVDTSCSSSLYAVALGFYCIMSGICEDAIIGTAHLCLHPFLNMQIAGLGVLSFDDYCRPFDIAANGFVRSETVGVIYLQKAKNAKRIYATCSNIKINNNGYMEEGILFPSTFMLSTLYKEFYNECKISTSCLDYIETHGTATKANDPSEVNAIHNVLCKNRKSSLMIGSVKSNLGHPEPASGIVQIAKVIIAFETGLIPPNIHYTSPRKDIDALFNGTVQVVTEATPVKNGYIAINSFGFGGSIAHMLLKWNIKQKINNGAPNDDLPRLVILSGRTEESVKLFLNDFYDNSIFLIVDR</sequence>
<dbReference type="RefSeq" id="XP_011636527.1">
    <property type="nucleotide sequence ID" value="XM_011638225.1"/>
</dbReference>
<proteinExistence type="inferred from homology"/>
<feature type="domain" description="Ketosynthase family 3 (KS3)" evidence="2">
    <location>
        <begin position="16"/>
        <end position="421"/>
    </location>
</feature>
<keyword evidence="3" id="KW-1185">Reference proteome</keyword>
<dbReference type="AlphaFoldDB" id="A0A6I9W3U6"/>
<dbReference type="SMART" id="SM00825">
    <property type="entry name" value="PKS_KS"/>
    <property type="match status" value="1"/>
</dbReference>
<dbReference type="GeneID" id="105426820"/>
<accession>A0A6I9W3U6</accession>
<evidence type="ECO:0000259" key="2">
    <source>
        <dbReference type="PROSITE" id="PS52004"/>
    </source>
</evidence>
<keyword evidence="1" id="KW-0808">Transferase</keyword>
<dbReference type="InterPro" id="IPR016039">
    <property type="entry name" value="Thiolase-like"/>
</dbReference>
<evidence type="ECO:0000313" key="4">
    <source>
        <dbReference type="RefSeq" id="XP_011636527.1"/>
    </source>
</evidence>
<dbReference type="InterPro" id="IPR032821">
    <property type="entry name" value="PKS_assoc"/>
</dbReference>
<dbReference type="PANTHER" id="PTHR43775:SF23">
    <property type="entry name" value="FATTY ACID SYNTHASE 3"/>
    <property type="match status" value="1"/>
</dbReference>
<dbReference type="Pfam" id="PF02801">
    <property type="entry name" value="Ketoacyl-synt_C"/>
    <property type="match status" value="1"/>
</dbReference>
<dbReference type="Proteomes" id="UP000504615">
    <property type="component" value="Unplaced"/>
</dbReference>
<evidence type="ECO:0000313" key="3">
    <source>
        <dbReference type="Proteomes" id="UP000504615"/>
    </source>
</evidence>
<dbReference type="GO" id="GO:0004312">
    <property type="term" value="F:fatty acid synthase activity"/>
    <property type="evidence" value="ECO:0007669"/>
    <property type="project" value="TreeGrafter"/>
</dbReference>
<dbReference type="SUPFAM" id="SSF53901">
    <property type="entry name" value="Thiolase-like"/>
    <property type="match status" value="1"/>
</dbReference>
<comment type="similarity">
    <text evidence="1">Belongs to the thiolase-like superfamily. Beta-ketoacyl-ACP synthases family.</text>
</comment>
<dbReference type="Pfam" id="PF16197">
    <property type="entry name" value="KAsynt_C_assoc"/>
    <property type="match status" value="1"/>
</dbReference>
<gene>
    <name evidence="4" type="primary">LOC105426820</name>
</gene>
<dbReference type="Gene3D" id="3.40.47.10">
    <property type="match status" value="1"/>
</dbReference>
<dbReference type="InterPro" id="IPR014030">
    <property type="entry name" value="Ketoacyl_synth_N"/>
</dbReference>
<dbReference type="InterPro" id="IPR050091">
    <property type="entry name" value="PKS_NRPS_Biosynth_Enz"/>
</dbReference>
<dbReference type="InterPro" id="IPR020841">
    <property type="entry name" value="PKS_Beta-ketoAc_synthase_dom"/>
</dbReference>
<dbReference type="Gene3D" id="3.30.70.3290">
    <property type="match status" value="1"/>
</dbReference>
<dbReference type="KEGG" id="pbar:105426820"/>
<evidence type="ECO:0000256" key="1">
    <source>
        <dbReference type="RuleBase" id="RU003694"/>
    </source>
</evidence>
<dbReference type="OrthoDB" id="7630912at2759"/>
<name>A0A6I9W3U6_9HYME</name>
<organism evidence="3 4">
    <name type="scientific">Pogonomyrmex barbatus</name>
    <name type="common">red harvester ant</name>
    <dbReference type="NCBI Taxonomy" id="144034"/>
    <lineage>
        <taxon>Eukaryota</taxon>
        <taxon>Metazoa</taxon>
        <taxon>Ecdysozoa</taxon>
        <taxon>Arthropoda</taxon>
        <taxon>Hexapoda</taxon>
        <taxon>Insecta</taxon>
        <taxon>Pterygota</taxon>
        <taxon>Neoptera</taxon>
        <taxon>Endopterygota</taxon>
        <taxon>Hymenoptera</taxon>
        <taxon>Apocrita</taxon>
        <taxon>Aculeata</taxon>
        <taxon>Formicoidea</taxon>
        <taxon>Formicidae</taxon>
        <taxon>Myrmicinae</taxon>
        <taxon>Pogonomyrmex</taxon>
    </lineage>
</organism>
<protein>
    <submittedName>
        <fullName evidence="4">Fatty acid synthase-like</fullName>
    </submittedName>
</protein>
<dbReference type="PROSITE" id="PS52004">
    <property type="entry name" value="KS3_2"/>
    <property type="match status" value="1"/>
</dbReference>
<reference evidence="4" key="1">
    <citation type="submission" date="2025-08" db="UniProtKB">
        <authorList>
            <consortium name="RefSeq"/>
        </authorList>
    </citation>
    <scope>IDENTIFICATION</scope>
</reference>
<dbReference type="Pfam" id="PF00109">
    <property type="entry name" value="ketoacyl-synt"/>
    <property type="match status" value="1"/>
</dbReference>
<dbReference type="InterPro" id="IPR014031">
    <property type="entry name" value="Ketoacyl_synth_C"/>
</dbReference>
<dbReference type="PANTHER" id="PTHR43775">
    <property type="entry name" value="FATTY ACID SYNTHASE"/>
    <property type="match status" value="1"/>
</dbReference>
<dbReference type="CDD" id="cd00833">
    <property type="entry name" value="PKS"/>
    <property type="match status" value="1"/>
</dbReference>
<dbReference type="GO" id="GO:0006633">
    <property type="term" value="P:fatty acid biosynthetic process"/>
    <property type="evidence" value="ECO:0007669"/>
    <property type="project" value="TreeGrafter"/>
</dbReference>